<dbReference type="GO" id="GO:0003887">
    <property type="term" value="F:DNA-directed DNA polymerase activity"/>
    <property type="evidence" value="ECO:0007669"/>
    <property type="project" value="UniProtKB-UniRule"/>
</dbReference>
<accession>A0A0B6WYQ0</accession>
<name>A0A0B6WYQ0_9BACT</name>
<dbReference type="GO" id="GO:0006302">
    <property type="term" value="P:double-strand break repair"/>
    <property type="evidence" value="ECO:0007669"/>
    <property type="project" value="TreeGrafter"/>
</dbReference>
<evidence type="ECO:0000256" key="8">
    <source>
        <dbReference type="ARBA" id="ARBA00022932"/>
    </source>
</evidence>
<keyword evidence="4 13" id="KW-0808">Transferase</keyword>
<dbReference type="FunFam" id="1.10.150.20:FF:000003">
    <property type="entry name" value="DNA polymerase I"/>
    <property type="match status" value="1"/>
</dbReference>
<evidence type="ECO:0000256" key="9">
    <source>
        <dbReference type="ARBA" id="ARBA00023125"/>
    </source>
</evidence>
<dbReference type="Gene3D" id="3.30.420.10">
    <property type="entry name" value="Ribonuclease H-like superfamily/Ribonuclease H"/>
    <property type="match status" value="1"/>
</dbReference>
<keyword evidence="8 13" id="KW-0239">DNA-directed DNA polymerase</keyword>
<sequence>MIICSMPEKEISKREEKPTARLFLIDSMSHIFRAYFAPMGARLEPLTNSKGQVTQAIFVFTNMLRKLLTEEKPDYIAAIFESGVPTFRHESFTAYKSNRAAMPDELESQLPWIIKVCEVFRIPVINFPGYEADDVIGTLAVRAAERGIQAVIVSNDKDLCQLVRDPLIICLRQNPQNIKRREPVPPIEWCDEAWVKARFGVPPEKIPDLLGLMGDPIDNIPGAPGIGAKGAVQILEQFGSIENALAHWAEVKNKRYREALRDHADQILKSRELATIRTDVPIAIEIESLRAQEPDRAAAYALFRELEFRSLMREFADAAHFVQVREGRNYQRLRTKSQLEGLVRRLWDTDGWSFAVADSTPAGAGEQGGAHDARGAPSGVAIATAAGAANYIDLKNFEGGLDEAAALLRDAFGNGLVSKVVHDLKRAVALLDQLKIEIEGVADDTLIAAYLLDPVRSRYELNDLARDATGAEAWTEPAEGWTGDEWRAAEAADLTLQAADVLHGRVLENGLEMIYKEIELPLAPLLYRMERAGLRVDLKVLRELSGYFGEELRKLTERIYRVAGREFNINSPKQVAEVFEELNITTGRKTSTGRMSTSRALLEELAQQHELPRLIIEYRELDKLKSVYTDSLPKQIAADGRIHCRLNQTVTATGRLSSSEPNLQNIPIRTELGQRIRRAFVPDDGCLFVAADYSQLELRLLAHITRDPVMLEAFQKGEDIHARTAQLVFGAKTEAELRERRRLAKIVNFAIAYAIEPYGLAQRVGISRKEAKKVIEDYYETYKGVRRFMEETVERARREGVVRSIFGRIRPIPAINDRNAQVRARAEREAINMPIQGTASDIVKLAMLRVDEAFRRERLRAQLVMQVHDELLVEAPREEAERAAQILRREMEGAVELDVPLQVEVGIGQNWMDLKE</sequence>
<dbReference type="InterPro" id="IPR043502">
    <property type="entry name" value="DNA/RNA_pol_sf"/>
</dbReference>
<dbReference type="Pfam" id="PF02739">
    <property type="entry name" value="5_3_exonuc_N"/>
    <property type="match status" value="1"/>
</dbReference>
<evidence type="ECO:0000256" key="13">
    <source>
        <dbReference type="RuleBase" id="RU004460"/>
    </source>
</evidence>
<evidence type="ECO:0000256" key="11">
    <source>
        <dbReference type="ARBA" id="ARBA00049244"/>
    </source>
</evidence>
<dbReference type="PRINTS" id="PR00868">
    <property type="entry name" value="DNAPOLI"/>
</dbReference>
<protein>
    <recommendedName>
        <fullName evidence="3 12">DNA polymerase I</fullName>
        <ecNumber evidence="2 12">2.7.7.7</ecNumber>
    </recommendedName>
</protein>
<dbReference type="NCBIfam" id="TIGR00593">
    <property type="entry name" value="pola"/>
    <property type="match status" value="1"/>
</dbReference>
<dbReference type="OrthoDB" id="9806424at2"/>
<dbReference type="SUPFAM" id="SSF53098">
    <property type="entry name" value="Ribonuclease H-like"/>
    <property type="match status" value="1"/>
</dbReference>
<comment type="similarity">
    <text evidence="1 13">Belongs to the DNA polymerase type-A family.</text>
</comment>
<dbReference type="NCBIfam" id="NF004397">
    <property type="entry name" value="PRK05755.1"/>
    <property type="match status" value="1"/>
</dbReference>
<reference evidence="16 17" key="2">
    <citation type="submission" date="2015-01" db="EMBL/GenBank/DDBJ databases">
        <title>Complete genome sequence of Pyrinomonas methylaliphatogenes type strain K22T.</title>
        <authorList>
            <person name="Lee K.C.Y."/>
            <person name="Power J.F."/>
            <person name="Dunfield P.F."/>
            <person name="Morgan X.C."/>
            <person name="Huttenhower C."/>
            <person name="Stott M.B."/>
        </authorList>
    </citation>
    <scope>NUCLEOTIDE SEQUENCE [LARGE SCALE GENOMIC DNA]</scope>
    <source>
        <strain evidence="16 17">K22</strain>
    </source>
</reference>
<comment type="catalytic activity">
    <reaction evidence="11 13">
        <text>DNA(n) + a 2'-deoxyribonucleoside 5'-triphosphate = DNA(n+1) + diphosphate</text>
        <dbReference type="Rhea" id="RHEA:22508"/>
        <dbReference type="Rhea" id="RHEA-COMP:17339"/>
        <dbReference type="Rhea" id="RHEA-COMP:17340"/>
        <dbReference type="ChEBI" id="CHEBI:33019"/>
        <dbReference type="ChEBI" id="CHEBI:61560"/>
        <dbReference type="ChEBI" id="CHEBI:173112"/>
        <dbReference type="EC" id="2.7.7.7"/>
    </reaction>
</comment>
<reference evidence="16 17" key="1">
    <citation type="submission" date="2013-12" db="EMBL/GenBank/DDBJ databases">
        <authorList>
            <person name="Stott M."/>
        </authorList>
    </citation>
    <scope>NUCLEOTIDE SEQUENCE [LARGE SCALE GENOMIC DNA]</scope>
    <source>
        <strain evidence="16 17">K22</strain>
    </source>
</reference>
<keyword evidence="13" id="KW-0378">Hydrolase</keyword>
<dbReference type="CDD" id="cd09898">
    <property type="entry name" value="H3TH_53EXO"/>
    <property type="match status" value="1"/>
</dbReference>
<dbReference type="Pfam" id="PF00476">
    <property type="entry name" value="DNA_pol_A"/>
    <property type="match status" value="1"/>
</dbReference>
<dbReference type="EC" id="2.7.7.7" evidence="2 12"/>
<dbReference type="CDD" id="cd09859">
    <property type="entry name" value="PIN_53EXO"/>
    <property type="match status" value="1"/>
</dbReference>
<feature type="domain" description="DNA-directed DNA polymerase family A palm" evidence="15">
    <location>
        <begin position="673"/>
        <end position="879"/>
    </location>
</feature>
<dbReference type="InterPro" id="IPR018320">
    <property type="entry name" value="DNA_polymerase_1"/>
</dbReference>
<dbReference type="RefSeq" id="WP_060635407.1">
    <property type="nucleotide sequence ID" value="NZ_CBXV010000004.1"/>
</dbReference>
<feature type="domain" description="5'-3' exonuclease" evidence="14">
    <location>
        <begin position="20"/>
        <end position="292"/>
    </location>
</feature>
<dbReference type="PANTHER" id="PTHR10133:SF27">
    <property type="entry name" value="DNA POLYMERASE NU"/>
    <property type="match status" value="1"/>
</dbReference>
<dbReference type="InterPro" id="IPR002298">
    <property type="entry name" value="DNA_polymerase_A"/>
</dbReference>
<dbReference type="AlphaFoldDB" id="A0A0B6WYQ0"/>
<dbReference type="InterPro" id="IPR001098">
    <property type="entry name" value="DNA-dir_DNA_pol_A_palm_dom"/>
</dbReference>
<keyword evidence="5 13" id="KW-0548">Nucleotidyltransferase</keyword>
<evidence type="ECO:0000256" key="3">
    <source>
        <dbReference type="ARBA" id="ARBA00020311"/>
    </source>
</evidence>
<dbReference type="InterPro" id="IPR036279">
    <property type="entry name" value="5-3_exonuclease_C_sf"/>
</dbReference>
<keyword evidence="9 13" id="KW-0238">DNA-binding</keyword>
<dbReference type="Pfam" id="PF22619">
    <property type="entry name" value="DNA_polI_exo1"/>
    <property type="match status" value="1"/>
</dbReference>
<dbReference type="GO" id="GO:0003677">
    <property type="term" value="F:DNA binding"/>
    <property type="evidence" value="ECO:0007669"/>
    <property type="project" value="UniProtKB-UniRule"/>
</dbReference>
<evidence type="ECO:0000313" key="17">
    <source>
        <dbReference type="Proteomes" id="UP000031518"/>
    </source>
</evidence>
<dbReference type="InterPro" id="IPR036397">
    <property type="entry name" value="RNaseH_sf"/>
</dbReference>
<dbReference type="InterPro" id="IPR020045">
    <property type="entry name" value="DNA_polI_H3TH"/>
</dbReference>
<dbReference type="CDD" id="cd06140">
    <property type="entry name" value="DNA_polA_I_Bacillus_like_exo"/>
    <property type="match status" value="1"/>
</dbReference>
<evidence type="ECO:0000259" key="15">
    <source>
        <dbReference type="SMART" id="SM00482"/>
    </source>
</evidence>
<comment type="function">
    <text evidence="13">In addition to polymerase activity, this DNA polymerase exhibits 5'-3' exonuclease activity.</text>
</comment>
<dbReference type="CDD" id="cd08637">
    <property type="entry name" value="DNA_pol_A_pol_I_C"/>
    <property type="match status" value="1"/>
</dbReference>
<dbReference type="InterPro" id="IPR002421">
    <property type="entry name" value="5-3_exonuclease"/>
</dbReference>
<dbReference type="Gene3D" id="1.10.150.20">
    <property type="entry name" value="5' to 3' exonuclease, C-terminal subdomain"/>
    <property type="match status" value="2"/>
</dbReference>
<evidence type="ECO:0000256" key="10">
    <source>
        <dbReference type="ARBA" id="ARBA00023204"/>
    </source>
</evidence>
<dbReference type="SUPFAM" id="SSF88723">
    <property type="entry name" value="PIN domain-like"/>
    <property type="match status" value="1"/>
</dbReference>
<dbReference type="GO" id="GO:0006261">
    <property type="term" value="P:DNA-templated DNA replication"/>
    <property type="evidence" value="ECO:0007669"/>
    <property type="project" value="UniProtKB-UniRule"/>
</dbReference>
<dbReference type="InterPro" id="IPR020046">
    <property type="entry name" value="5-3_exonucl_a-hlix_arch_N"/>
</dbReference>
<evidence type="ECO:0000256" key="4">
    <source>
        <dbReference type="ARBA" id="ARBA00022679"/>
    </source>
</evidence>
<dbReference type="SMART" id="SM00475">
    <property type="entry name" value="53EXOc"/>
    <property type="match status" value="1"/>
</dbReference>
<dbReference type="Gene3D" id="3.30.70.370">
    <property type="match status" value="1"/>
</dbReference>
<dbReference type="SMART" id="SM00482">
    <property type="entry name" value="POLAc"/>
    <property type="match status" value="1"/>
</dbReference>
<evidence type="ECO:0000256" key="6">
    <source>
        <dbReference type="ARBA" id="ARBA00022705"/>
    </source>
</evidence>
<proteinExistence type="inferred from homology"/>
<dbReference type="PANTHER" id="PTHR10133">
    <property type="entry name" value="DNA POLYMERASE I"/>
    <property type="match status" value="1"/>
</dbReference>
<dbReference type="SUPFAM" id="SSF47807">
    <property type="entry name" value="5' to 3' exonuclease, C-terminal subdomain"/>
    <property type="match status" value="1"/>
</dbReference>
<evidence type="ECO:0000256" key="1">
    <source>
        <dbReference type="ARBA" id="ARBA00007705"/>
    </source>
</evidence>
<dbReference type="GO" id="GO:0008409">
    <property type="term" value="F:5'-3' exonuclease activity"/>
    <property type="evidence" value="ECO:0007669"/>
    <property type="project" value="UniProtKB-UniRule"/>
</dbReference>
<dbReference type="InterPro" id="IPR029060">
    <property type="entry name" value="PIN-like_dom_sf"/>
</dbReference>
<organism evidence="16 17">
    <name type="scientific">Pyrinomonas methylaliphatogenes</name>
    <dbReference type="NCBI Taxonomy" id="454194"/>
    <lineage>
        <taxon>Bacteria</taxon>
        <taxon>Pseudomonadati</taxon>
        <taxon>Acidobacteriota</taxon>
        <taxon>Blastocatellia</taxon>
        <taxon>Blastocatellales</taxon>
        <taxon>Pyrinomonadaceae</taxon>
        <taxon>Pyrinomonas</taxon>
    </lineage>
</organism>
<dbReference type="InterPro" id="IPR012337">
    <property type="entry name" value="RNaseH-like_sf"/>
</dbReference>
<dbReference type="Gene3D" id="1.20.1060.10">
    <property type="entry name" value="Taq DNA Polymerase, Chain T, domain 4"/>
    <property type="match status" value="1"/>
</dbReference>
<keyword evidence="13" id="KW-0269">Exonuclease</keyword>
<dbReference type="SMART" id="SM00279">
    <property type="entry name" value="HhH2"/>
    <property type="match status" value="1"/>
</dbReference>
<evidence type="ECO:0000256" key="12">
    <source>
        <dbReference type="NCBIfam" id="TIGR00593"/>
    </source>
</evidence>
<keyword evidence="13" id="KW-0540">Nuclease</keyword>
<dbReference type="Gene3D" id="3.40.50.1010">
    <property type="entry name" value="5'-nuclease"/>
    <property type="match status" value="1"/>
</dbReference>
<evidence type="ECO:0000259" key="14">
    <source>
        <dbReference type="SMART" id="SM00475"/>
    </source>
</evidence>
<dbReference type="STRING" id="454194.PYK22_01273"/>
<keyword evidence="10 13" id="KW-0234">DNA repair</keyword>
<evidence type="ECO:0000256" key="7">
    <source>
        <dbReference type="ARBA" id="ARBA00022763"/>
    </source>
</evidence>
<dbReference type="InterPro" id="IPR054690">
    <property type="entry name" value="DNA_polI_exonuclease"/>
</dbReference>
<dbReference type="SUPFAM" id="SSF56672">
    <property type="entry name" value="DNA/RNA polymerases"/>
    <property type="match status" value="1"/>
</dbReference>
<keyword evidence="17" id="KW-1185">Reference proteome</keyword>
<dbReference type="Pfam" id="PF01367">
    <property type="entry name" value="5_3_exonuc"/>
    <property type="match status" value="1"/>
</dbReference>
<evidence type="ECO:0000256" key="2">
    <source>
        <dbReference type="ARBA" id="ARBA00012417"/>
    </source>
</evidence>
<evidence type="ECO:0000313" key="16">
    <source>
        <dbReference type="EMBL" id="CDM65275.1"/>
    </source>
</evidence>
<dbReference type="FunFam" id="1.10.150.20:FF:000002">
    <property type="entry name" value="DNA polymerase I"/>
    <property type="match status" value="1"/>
</dbReference>
<dbReference type="EMBL" id="CBXV010000004">
    <property type="protein sequence ID" value="CDM65275.1"/>
    <property type="molecule type" value="Genomic_DNA"/>
</dbReference>
<keyword evidence="6 13" id="KW-0235">DNA replication</keyword>
<dbReference type="FunFam" id="1.20.1060.10:FF:000001">
    <property type="entry name" value="DNA polymerase I"/>
    <property type="match status" value="1"/>
</dbReference>
<gene>
    <name evidence="13" type="primary">polA</name>
    <name evidence="16" type="ORF">PYK22_01273</name>
</gene>
<keyword evidence="7 13" id="KW-0227">DNA damage</keyword>
<dbReference type="Proteomes" id="UP000031518">
    <property type="component" value="Unassembled WGS sequence"/>
</dbReference>
<evidence type="ECO:0000256" key="5">
    <source>
        <dbReference type="ARBA" id="ARBA00022695"/>
    </source>
</evidence>
<dbReference type="InterPro" id="IPR008918">
    <property type="entry name" value="HhH2"/>
</dbReference>